<evidence type="ECO:0000256" key="1">
    <source>
        <dbReference type="SAM" id="MobiDB-lite"/>
    </source>
</evidence>
<name>A0A164HF33_9NOCA</name>
<dbReference type="STRING" id="455432.AWN90_11355"/>
<dbReference type="InterPro" id="IPR007499">
    <property type="entry name" value="ERF_bacteria_virus"/>
</dbReference>
<dbReference type="Pfam" id="PF04404">
    <property type="entry name" value="ERF"/>
    <property type="match status" value="1"/>
</dbReference>
<gene>
    <name evidence="2" type="ORF">AWN90_11355</name>
</gene>
<dbReference type="Proteomes" id="UP000076512">
    <property type="component" value="Unassembled WGS sequence"/>
</dbReference>
<evidence type="ECO:0000313" key="3">
    <source>
        <dbReference type="Proteomes" id="UP000076512"/>
    </source>
</evidence>
<keyword evidence="3" id="KW-1185">Reference proteome</keyword>
<evidence type="ECO:0000313" key="2">
    <source>
        <dbReference type="EMBL" id="KZM68460.1"/>
    </source>
</evidence>
<dbReference type="EMBL" id="LWGR01000021">
    <property type="protein sequence ID" value="KZM68460.1"/>
    <property type="molecule type" value="Genomic_DNA"/>
</dbReference>
<proteinExistence type="predicted"/>
<dbReference type="AlphaFoldDB" id="A0A164HF33"/>
<feature type="region of interest" description="Disordered" evidence="1">
    <location>
        <begin position="129"/>
        <end position="159"/>
    </location>
</feature>
<evidence type="ECO:0008006" key="4">
    <source>
        <dbReference type="Google" id="ProtNLM"/>
    </source>
</evidence>
<organism evidence="2 3">
    <name type="scientific">Nocardia terpenica</name>
    <dbReference type="NCBI Taxonomy" id="455432"/>
    <lineage>
        <taxon>Bacteria</taxon>
        <taxon>Bacillati</taxon>
        <taxon>Actinomycetota</taxon>
        <taxon>Actinomycetes</taxon>
        <taxon>Mycobacteriales</taxon>
        <taxon>Nocardiaceae</taxon>
        <taxon>Nocardia</taxon>
    </lineage>
</organism>
<accession>A0A164HF33</accession>
<protein>
    <recommendedName>
        <fullName evidence="4">ERF family protein</fullName>
    </recommendedName>
</protein>
<dbReference type="OrthoDB" id="3525196at2"/>
<sequence>MVHVFAAVNRVMCDVGAVRKDQKNTAQKFSFRGVDQVVNAVAPALREHGVIVAPVRSTLVVREITSGGGKRQAWVTGTVDYTVYGPEGDSLPVEVATEATDFADKATAKAMSVAYRIALLQLLNLPTDDPDPDSEYVERGTAGRAVPAGRAEPKSAGPDQIRQEIFGLCEKRGISRDLLVRTWGTVGDGKITECHDAAKLRALVDLLTAIDPDQNQAGA</sequence>
<comment type="caution">
    <text evidence="2">The sequence shown here is derived from an EMBL/GenBank/DDBJ whole genome shotgun (WGS) entry which is preliminary data.</text>
</comment>
<reference evidence="2 3" key="1">
    <citation type="submission" date="2016-04" db="EMBL/GenBank/DDBJ databases">
        <authorList>
            <person name="Evans L.H."/>
            <person name="Alamgir A."/>
            <person name="Owens N."/>
            <person name="Weber N.D."/>
            <person name="Virtaneva K."/>
            <person name="Barbian K."/>
            <person name="Babar A."/>
            <person name="Rosenke K."/>
        </authorList>
    </citation>
    <scope>NUCLEOTIDE SEQUENCE [LARGE SCALE GENOMIC DNA]</scope>
    <source>
        <strain evidence="2 3">IFM 0406</strain>
    </source>
</reference>